<dbReference type="InterPro" id="IPR008979">
    <property type="entry name" value="Galactose-bd-like_sf"/>
</dbReference>
<accession>A0A2M7AM15</accession>
<dbReference type="AlphaFoldDB" id="A0A2M7AM15"/>
<dbReference type="EMBL" id="PEWD01000074">
    <property type="protein sequence ID" value="PIU68446.1"/>
    <property type="molecule type" value="Genomic_DNA"/>
</dbReference>
<evidence type="ECO:0000313" key="2">
    <source>
        <dbReference type="Proteomes" id="UP000229916"/>
    </source>
</evidence>
<comment type="caution">
    <text evidence="1">The sequence shown here is derived from an EMBL/GenBank/DDBJ whole genome shotgun (WGS) entry which is preliminary data.</text>
</comment>
<dbReference type="Gene3D" id="2.60.120.260">
    <property type="entry name" value="Galactose-binding domain-like"/>
    <property type="match status" value="1"/>
</dbReference>
<evidence type="ECO:0000313" key="1">
    <source>
        <dbReference type="EMBL" id="PIU68446.1"/>
    </source>
</evidence>
<dbReference type="Proteomes" id="UP000229916">
    <property type="component" value="Unassembled WGS sequence"/>
</dbReference>
<name>A0A2M7AM15_UNCKA</name>
<organism evidence="1 2">
    <name type="scientific">candidate division WWE3 bacterium CG06_land_8_20_14_3_00_42_16</name>
    <dbReference type="NCBI Taxonomy" id="1975083"/>
    <lineage>
        <taxon>Bacteria</taxon>
        <taxon>Katanobacteria</taxon>
    </lineage>
</organism>
<gene>
    <name evidence="1" type="ORF">COS81_03945</name>
</gene>
<dbReference type="SUPFAM" id="SSF49785">
    <property type="entry name" value="Galactose-binding domain-like"/>
    <property type="match status" value="1"/>
</dbReference>
<proteinExistence type="predicted"/>
<sequence length="619" mass="69670">MIKPISIFFLSCWLFLLMVPVKVDAQEPLETQAFLEGKRGANDWYLSTVNILLRTRDRLSAPQSVTYWIDQSEPHRFEYQPPQNPITNPSFEKGFLTQPSYWVQSDPPSEDATLWRTQTEVFDGYYSVATYVYQAGNFFWDNSDFPFTVIPGELCTISIYIKTENLVGDGSWIEVWDQKESGDSKIYTSQKISGTENWQMLAFSFVIPPEAEKAYLKLVTQAESGITFWDNIFCTISFHEASTSFTFGTSGNHTLYFFAENTEGGKEDTRQLDFKIDTQAPDFDPYFGTIFDEQNQTYTGTIGVSDVNSGIKVNSAVFRSYPDINSEWSAWIPVLQVSPASDGFTDEVHLQSQPVFFPSGITGSFQFKIDDVAGNEGQSSKINTSKAWFQLEGRGELYTQGEVVANSLPPQGNYNLLENAFSQQGIQNIISENERTVSHYTGDSQQLTLMIKSFRNLESKARKVQDGIVPSVDGIYLFSQPITLDDNSLTIGFEKAQFSAVIIVEGTLRIKKSFQLAPESRVVWIVLGNVEVEGAVSEIAGVYLVDGSFKSNVDNQSGKSLAVYGSVLATQEIELTRDLGLDENNLQPAEKFIFDPAYFFDEKLLGFLCNGRLYQWEEE</sequence>
<protein>
    <recommendedName>
        <fullName evidence="3">CBM-cenC domain-containing protein</fullName>
    </recommendedName>
</protein>
<reference evidence="2" key="1">
    <citation type="submission" date="2017-09" db="EMBL/GenBank/DDBJ databases">
        <title>Depth-based differentiation of microbial function through sediment-hosted aquifers and enrichment of novel symbionts in the deep terrestrial subsurface.</title>
        <authorList>
            <person name="Probst A.J."/>
            <person name="Ladd B."/>
            <person name="Jarett J.K."/>
            <person name="Geller-Mcgrath D.E."/>
            <person name="Sieber C.M.K."/>
            <person name="Emerson J.B."/>
            <person name="Anantharaman K."/>
            <person name="Thomas B.C."/>
            <person name="Malmstrom R."/>
            <person name="Stieglmeier M."/>
            <person name="Klingl A."/>
            <person name="Woyke T."/>
            <person name="Ryan C.M."/>
            <person name="Banfield J.F."/>
        </authorList>
    </citation>
    <scope>NUCLEOTIDE SEQUENCE [LARGE SCALE GENOMIC DNA]</scope>
</reference>
<evidence type="ECO:0008006" key="3">
    <source>
        <dbReference type="Google" id="ProtNLM"/>
    </source>
</evidence>